<evidence type="ECO:0000313" key="2">
    <source>
        <dbReference type="EMBL" id="ECK6930489.1"/>
    </source>
</evidence>
<comment type="caution">
    <text evidence="2">The sequence shown here is derived from an EMBL/GenBank/DDBJ whole genome shotgun (WGS) entry which is preliminary data.</text>
</comment>
<dbReference type="EMBL" id="AAJCUB010000026">
    <property type="protein sequence ID" value="ECK6930489.1"/>
    <property type="molecule type" value="Genomic_DNA"/>
</dbReference>
<accession>A0A5L8U462</accession>
<proteinExistence type="predicted"/>
<dbReference type="Proteomes" id="UP000535305">
    <property type="component" value="Unassembled WGS sequence"/>
</dbReference>
<dbReference type="RefSeq" id="WP_199374359.1">
    <property type="nucleotide sequence ID" value="NZ_JAEMGF010000025.1"/>
</dbReference>
<organism evidence="2">
    <name type="scientific">Campylobacter upsaliensis</name>
    <dbReference type="NCBI Taxonomy" id="28080"/>
    <lineage>
        <taxon>Bacteria</taxon>
        <taxon>Pseudomonadati</taxon>
        <taxon>Campylobacterota</taxon>
        <taxon>Epsilonproteobacteria</taxon>
        <taxon>Campylobacterales</taxon>
        <taxon>Campylobacteraceae</taxon>
        <taxon>Campylobacter</taxon>
    </lineage>
</organism>
<gene>
    <name evidence="1" type="ORF">CT510_08160</name>
    <name evidence="2" type="ORF">FSE91_06715</name>
</gene>
<protein>
    <submittedName>
        <fullName evidence="2">Uncharacterized protein</fullName>
    </submittedName>
</protein>
<sequence length="63" mass="7176">MTAVQRLKLEEQAKAKETAEALAKFNEFEAMQDGVISLSQEEAKSFDILNAKDEVLDDEEEYH</sequence>
<evidence type="ECO:0000313" key="3">
    <source>
        <dbReference type="Proteomes" id="UP000535305"/>
    </source>
</evidence>
<dbReference type="AlphaFoldDB" id="A0A5L8U462"/>
<dbReference type="EMBL" id="AABVLA010000040">
    <property type="protein sequence ID" value="EAJ1622602.1"/>
    <property type="molecule type" value="Genomic_DNA"/>
</dbReference>
<reference evidence="2" key="2">
    <citation type="submission" date="2019-08" db="EMBL/GenBank/DDBJ databases">
        <authorList>
            <consortium name="GenomeTrakr network: Whole genome sequencing for foodborne pathogen traceback"/>
        </authorList>
    </citation>
    <scope>NUCLEOTIDE SEQUENCE</scope>
    <source>
        <strain evidence="2">TTU_623</strain>
    </source>
</reference>
<name>A0A5L8U462_CAMUP</name>
<keyword evidence="3" id="KW-1185">Reference proteome</keyword>
<reference evidence="1 3" key="1">
    <citation type="submission" date="2018-06" db="EMBL/GenBank/DDBJ databases">
        <authorList>
            <consortium name="PulseNet: The National Subtyping Network for Foodborne Disease Surveillance"/>
            <person name="Tarr C.L."/>
            <person name="Trees E."/>
            <person name="Katz L.S."/>
            <person name="Carleton-Romer H.A."/>
            <person name="Stroika S."/>
            <person name="Kucerova Z."/>
            <person name="Roache K.F."/>
            <person name="Sabol A.L."/>
            <person name="Besser J."/>
            <person name="Gerner-Smidt P."/>
        </authorList>
    </citation>
    <scope>NUCLEOTIDE SEQUENCE [LARGE SCALE GENOMIC DNA]</scope>
    <source>
        <strain evidence="1 3">PNUSAC003104</strain>
    </source>
</reference>
<evidence type="ECO:0000313" key="1">
    <source>
        <dbReference type="EMBL" id="EAJ1622602.1"/>
    </source>
</evidence>